<name>A0A4U5N0H6_STECR</name>
<keyword evidence="2" id="KW-1185">Reference proteome</keyword>
<evidence type="ECO:0000313" key="1">
    <source>
        <dbReference type="EMBL" id="TKR75849.1"/>
    </source>
</evidence>
<dbReference type="AlphaFoldDB" id="A0A4U5N0H6"/>
<sequence length="104" mass="12191">MFDSIRLMYHNIYAQFRFCRLLDYLTITNNTLTIGASKHPVSASASSALLTWECLERFAQSFQLSLPENFNVFQTSAERRRQTNFVRAHKGTTLTKRRLLWERG</sequence>
<proteinExistence type="predicted"/>
<gene>
    <name evidence="1" type="ORF">L596_017085</name>
</gene>
<evidence type="ECO:0000313" key="2">
    <source>
        <dbReference type="Proteomes" id="UP000298663"/>
    </source>
</evidence>
<accession>A0A4U5N0H6</accession>
<organism evidence="1 2">
    <name type="scientific">Steinernema carpocapsae</name>
    <name type="common">Entomopathogenic nematode</name>
    <dbReference type="NCBI Taxonomy" id="34508"/>
    <lineage>
        <taxon>Eukaryota</taxon>
        <taxon>Metazoa</taxon>
        <taxon>Ecdysozoa</taxon>
        <taxon>Nematoda</taxon>
        <taxon>Chromadorea</taxon>
        <taxon>Rhabditida</taxon>
        <taxon>Tylenchina</taxon>
        <taxon>Panagrolaimomorpha</taxon>
        <taxon>Strongyloidoidea</taxon>
        <taxon>Steinernematidae</taxon>
        <taxon>Steinernema</taxon>
    </lineage>
</organism>
<dbReference type="Proteomes" id="UP000298663">
    <property type="component" value="Unassembled WGS sequence"/>
</dbReference>
<protein>
    <submittedName>
        <fullName evidence="1">Uncharacterized protein</fullName>
    </submittedName>
</protein>
<dbReference type="EMBL" id="AZBU02000005">
    <property type="protein sequence ID" value="TKR75849.1"/>
    <property type="molecule type" value="Genomic_DNA"/>
</dbReference>
<comment type="caution">
    <text evidence="1">The sequence shown here is derived from an EMBL/GenBank/DDBJ whole genome shotgun (WGS) entry which is preliminary data.</text>
</comment>
<reference evidence="1 2" key="2">
    <citation type="journal article" date="2019" name="G3 (Bethesda)">
        <title>Hybrid Assembly of the Genome of the Entomopathogenic Nematode Steinernema carpocapsae Identifies the X-Chromosome.</title>
        <authorList>
            <person name="Serra L."/>
            <person name="Macchietto M."/>
            <person name="Macias-Munoz A."/>
            <person name="McGill C.J."/>
            <person name="Rodriguez I.M."/>
            <person name="Rodriguez B."/>
            <person name="Murad R."/>
            <person name="Mortazavi A."/>
        </authorList>
    </citation>
    <scope>NUCLEOTIDE SEQUENCE [LARGE SCALE GENOMIC DNA]</scope>
    <source>
        <strain evidence="1 2">ALL</strain>
    </source>
</reference>
<reference evidence="1 2" key="1">
    <citation type="journal article" date="2015" name="Genome Biol.">
        <title>Comparative genomics of Steinernema reveals deeply conserved gene regulatory networks.</title>
        <authorList>
            <person name="Dillman A.R."/>
            <person name="Macchietto M."/>
            <person name="Porter C.F."/>
            <person name="Rogers A."/>
            <person name="Williams B."/>
            <person name="Antoshechkin I."/>
            <person name="Lee M.M."/>
            <person name="Goodwin Z."/>
            <person name="Lu X."/>
            <person name="Lewis E.E."/>
            <person name="Goodrich-Blair H."/>
            <person name="Stock S.P."/>
            <person name="Adams B.J."/>
            <person name="Sternberg P.W."/>
            <person name="Mortazavi A."/>
        </authorList>
    </citation>
    <scope>NUCLEOTIDE SEQUENCE [LARGE SCALE GENOMIC DNA]</scope>
    <source>
        <strain evidence="1 2">ALL</strain>
    </source>
</reference>